<accession>A0A7R8Z6W0</accession>
<feature type="region of interest" description="Disordered" evidence="2">
    <location>
        <begin position="1192"/>
        <end position="1250"/>
    </location>
</feature>
<sequence>MDFSENSSLPSTSPFTLCDGQQSTSEDQSSALPVVKDMTSNFRIEKKDVSGTIGQFNSLAMEEVFIARCLANKAIENVPLKEININNDGESNVDVTSLENSLSRQKNKSNKTISPDSCLTLGTIANVGMKSCRDNNKEGSDSGVEVNGAHESLPCLQMISSRLEDSNISSTMSCDSSLISYYSSSYQDAEDLVTGTTMVLPPSGDGTSEAGSESSSITSKDAGQGMKIGNSSIFMKRKTDLTSVLKKSTTNRLKNTSTPSAASSARTRVITSSSQPSFTDKTTTLGSTNKPTAISSCRKEKVAISTSIKGVASKLLQQGLSSRASRSNSSSSTGMSKGHSRTSGNLTVNVSEKNVVSQSRGRGLFRAVKAKVSSNMPNNDGRWPSSIHRPQPSSSKSREGSIVENTNKKTVSTSTIGMGDDTIMESKASALEKYATLPRRRRYQSPETSVTEVHLRSQSTGHDPSLNRAASLRKQHQVREPPKSLPPYPRHHRTRIYHETSIQTVLTGDDVERALTGTMLLDRTSFRTNQLLDQQVQTEDRLQEHLEDLVILKAECHKQRKEMSQKEECQMQTLTRLQQMEQSLGTMLATVKGKQNDTETGQLNSLQELEDYILSSSHIIAKQQQEIAELQIIRRKLEQETEQSLSAQQYLLHQQQEIEVESVELQDFLLAEKTTLAEALKEAEAEKLWLKDQEWDRLNHWIHGCLGREGMDKGLRVFILQGVSKVPIMGSPEMERERQPVNGAILRGQALREPAKGATSEVRSWGRPQRLKKGFELVEHQKREVAQRNCELERQQEECRHLVRISEQRRQENLALQSKLRSLEQCSKDLLLQQGAAMSGAAVALSGLGSRLDGLVEQLASSYNISEKDLEAMAGPSSRLNDSDILDYLDTIDSDSDFVYESDSDITSDDDNVPDLRNPAVHNLSDSDVNGMDDEDYREIVTRAISSSPLYMILQNDIIFHNEAYSKSNSSLEVSPEKSSSLHSSESVFRTKQTTPSPKRGASFVSAVISAIRNTAAHSACTQTVEKQQFTSSQPSQPVSDTPTQTDSSPELSELLDLEKDLCLAVESEDYQMSSDSSVGSRLNNSESLQNLSQAILGRQQVDAMLSQEHSSYMPTLTLVDQVIDVDNLLTKLLKVLRIIQLDNDTCIQELYDDRLQLSEQMNQNQESRLEETRHLNGAVAKLRKELQEARAKLQTTNPKEKDGDERCKKKTAREPKKEMEGADDGKCVTESGRLCNIPPAFPTKRNDRQRLAQESYNLLTRKQDTTQWGSQKGCEAQGIPPGPEGPYNNKSNRRLLGTSHLQNGNDARILVVTVFHLGGVVGEGELNHTPGDERSSHTHCLTLPTISGFVLIEGHSDLSSSFSDVLQLLKREYHSKHTGRLIPLLQERLSEKEHQLTELTQKFSNSKQLLSENLHQASLELRRQYEAIDAALETLHSIQSIVLQCPPLAKLQRDLEETNFQCASSLPIMMPDLNANAALATINTSTNIVPHNPINGTV</sequence>
<feature type="compositionally biased region" description="Low complexity" evidence="2">
    <location>
        <begin position="971"/>
        <end position="987"/>
    </location>
</feature>
<feature type="region of interest" description="Disordered" evidence="2">
    <location>
        <begin position="971"/>
        <end position="1000"/>
    </location>
</feature>
<feature type="region of interest" description="Disordered" evidence="2">
    <location>
        <begin position="1026"/>
        <end position="1051"/>
    </location>
</feature>
<evidence type="ECO:0000256" key="2">
    <source>
        <dbReference type="SAM" id="MobiDB-lite"/>
    </source>
</evidence>
<organism evidence="3">
    <name type="scientific">Timema douglasi</name>
    <name type="common">Walking stick</name>
    <dbReference type="NCBI Taxonomy" id="61478"/>
    <lineage>
        <taxon>Eukaryota</taxon>
        <taxon>Metazoa</taxon>
        <taxon>Ecdysozoa</taxon>
        <taxon>Arthropoda</taxon>
        <taxon>Hexapoda</taxon>
        <taxon>Insecta</taxon>
        <taxon>Pterygota</taxon>
        <taxon>Neoptera</taxon>
        <taxon>Polyneoptera</taxon>
        <taxon>Phasmatodea</taxon>
        <taxon>Timematodea</taxon>
        <taxon>Timematoidea</taxon>
        <taxon>Timematidae</taxon>
        <taxon>Timema</taxon>
    </lineage>
</organism>
<feature type="coiled-coil region" evidence="1">
    <location>
        <begin position="620"/>
        <end position="686"/>
    </location>
</feature>
<feature type="compositionally biased region" description="Polar residues" evidence="2">
    <location>
        <begin position="988"/>
        <end position="997"/>
    </location>
</feature>
<feature type="compositionally biased region" description="Low complexity" evidence="2">
    <location>
        <begin position="203"/>
        <end position="219"/>
    </location>
</feature>
<feature type="compositionally biased region" description="Polar residues" evidence="2">
    <location>
        <begin position="269"/>
        <end position="295"/>
    </location>
</feature>
<feature type="region of interest" description="Disordered" evidence="2">
    <location>
        <begin position="318"/>
        <end position="349"/>
    </location>
</feature>
<protein>
    <submittedName>
        <fullName evidence="3">Uncharacterized protein</fullName>
    </submittedName>
</protein>
<feature type="compositionally biased region" description="Polar residues" evidence="2">
    <location>
        <begin position="1026"/>
        <end position="1046"/>
    </location>
</feature>
<keyword evidence="1" id="KW-0175">Coiled coil</keyword>
<feature type="compositionally biased region" description="Low complexity" evidence="2">
    <location>
        <begin position="319"/>
        <end position="337"/>
    </location>
</feature>
<feature type="region of interest" description="Disordered" evidence="2">
    <location>
        <begin position="901"/>
        <end position="920"/>
    </location>
</feature>
<gene>
    <name evidence="3" type="ORF">TDIB3V08_LOCUS4724</name>
</gene>
<feature type="compositionally biased region" description="Polar residues" evidence="2">
    <location>
        <begin position="445"/>
        <end position="462"/>
    </location>
</feature>
<feature type="compositionally biased region" description="Polar residues" evidence="2">
    <location>
        <begin position="1"/>
        <end position="31"/>
    </location>
</feature>
<feature type="region of interest" description="Disordered" evidence="2">
    <location>
        <begin position="1"/>
        <end position="32"/>
    </location>
</feature>
<feature type="compositionally biased region" description="Acidic residues" evidence="2">
    <location>
        <begin position="901"/>
        <end position="913"/>
    </location>
</feature>
<feature type="region of interest" description="Disordered" evidence="2">
    <location>
        <begin position="373"/>
        <end position="419"/>
    </location>
</feature>
<feature type="region of interest" description="Disordered" evidence="2">
    <location>
        <begin position="1263"/>
        <end position="1297"/>
    </location>
</feature>
<evidence type="ECO:0000256" key="1">
    <source>
        <dbReference type="SAM" id="Coils"/>
    </source>
</evidence>
<feature type="compositionally biased region" description="Low complexity" evidence="2">
    <location>
        <begin position="256"/>
        <end position="268"/>
    </location>
</feature>
<feature type="region of interest" description="Disordered" evidence="2">
    <location>
        <begin position="201"/>
        <end position="224"/>
    </location>
</feature>
<evidence type="ECO:0000313" key="3">
    <source>
        <dbReference type="EMBL" id="CAD7198443.1"/>
    </source>
</evidence>
<name>A0A7R8Z6W0_TIMDO</name>
<feature type="region of interest" description="Disordered" evidence="2">
    <location>
        <begin position="247"/>
        <end position="301"/>
    </location>
</feature>
<dbReference type="EMBL" id="OA566188">
    <property type="protein sequence ID" value="CAD7198443.1"/>
    <property type="molecule type" value="Genomic_DNA"/>
</dbReference>
<reference evidence="3" key="1">
    <citation type="submission" date="2020-11" db="EMBL/GenBank/DDBJ databases">
        <authorList>
            <person name="Tran Van P."/>
        </authorList>
    </citation>
    <scope>NUCLEOTIDE SEQUENCE</scope>
</reference>
<feature type="region of interest" description="Disordered" evidence="2">
    <location>
        <begin position="439"/>
        <end position="491"/>
    </location>
</feature>
<proteinExistence type="predicted"/>
<feature type="compositionally biased region" description="Polar residues" evidence="2">
    <location>
        <begin position="403"/>
        <end position="416"/>
    </location>
</feature>
<feature type="compositionally biased region" description="Basic and acidic residues" evidence="2">
    <location>
        <begin position="1199"/>
        <end position="1228"/>
    </location>
</feature>